<evidence type="ECO:0000259" key="6">
    <source>
        <dbReference type="Pfam" id="PF08281"/>
    </source>
</evidence>
<dbReference type="InterPro" id="IPR013249">
    <property type="entry name" value="RNA_pol_sigma70_r4_t2"/>
</dbReference>
<dbReference type="PANTHER" id="PTHR43133">
    <property type="entry name" value="RNA POLYMERASE ECF-TYPE SIGMA FACTO"/>
    <property type="match status" value="1"/>
</dbReference>
<sequence length="146" mass="16828">MRASNSSIAEDVVQDAWLKLEAANASTPVDNVGGYLSRVVNNAVTDHFRKERRRSEIDKELSEILWESVDTISPEKMLIDRENLALLCNALDELPDKTREIFLLNRMQGVPHRKIAEQMGMSDNAVYYHIRRALEHLARFRDEFNS</sequence>
<dbReference type="Gene3D" id="1.10.1740.10">
    <property type="match status" value="1"/>
</dbReference>
<keyword evidence="3" id="KW-0731">Sigma factor</keyword>
<dbReference type="Pfam" id="PF04542">
    <property type="entry name" value="Sigma70_r2"/>
    <property type="match status" value="1"/>
</dbReference>
<dbReference type="PANTHER" id="PTHR43133:SF63">
    <property type="entry name" value="RNA POLYMERASE SIGMA FACTOR FECI-RELATED"/>
    <property type="match status" value="1"/>
</dbReference>
<evidence type="ECO:0000256" key="2">
    <source>
        <dbReference type="ARBA" id="ARBA00023015"/>
    </source>
</evidence>
<evidence type="ECO:0000313" key="8">
    <source>
        <dbReference type="Proteomes" id="UP001184614"/>
    </source>
</evidence>
<dbReference type="NCBIfam" id="TIGR02937">
    <property type="entry name" value="sigma70-ECF"/>
    <property type="match status" value="1"/>
</dbReference>
<dbReference type="Proteomes" id="UP001184614">
    <property type="component" value="Unassembled WGS sequence"/>
</dbReference>
<evidence type="ECO:0000259" key="5">
    <source>
        <dbReference type="Pfam" id="PF04542"/>
    </source>
</evidence>
<gene>
    <name evidence="7" type="ORF">J2782_003968</name>
</gene>
<dbReference type="Gene3D" id="1.10.10.10">
    <property type="entry name" value="Winged helix-like DNA-binding domain superfamily/Winged helix DNA-binding domain"/>
    <property type="match status" value="1"/>
</dbReference>
<dbReference type="SUPFAM" id="SSF88946">
    <property type="entry name" value="Sigma2 domain of RNA polymerase sigma factors"/>
    <property type="match status" value="1"/>
</dbReference>
<dbReference type="InterPro" id="IPR036388">
    <property type="entry name" value="WH-like_DNA-bd_sf"/>
</dbReference>
<dbReference type="SUPFAM" id="SSF88659">
    <property type="entry name" value="Sigma3 and sigma4 domains of RNA polymerase sigma factors"/>
    <property type="match status" value="1"/>
</dbReference>
<feature type="domain" description="RNA polymerase sigma-70 region 2" evidence="5">
    <location>
        <begin position="5"/>
        <end position="54"/>
    </location>
</feature>
<name>A0ABU1MEC4_9HYPH</name>
<accession>A0ABU1MEC4</accession>
<keyword evidence="2" id="KW-0805">Transcription regulation</keyword>
<dbReference type="InterPro" id="IPR007627">
    <property type="entry name" value="RNA_pol_sigma70_r2"/>
</dbReference>
<organism evidence="7 8">
    <name type="scientific">Brucella pseudogrignonensis</name>
    <dbReference type="NCBI Taxonomy" id="419475"/>
    <lineage>
        <taxon>Bacteria</taxon>
        <taxon>Pseudomonadati</taxon>
        <taxon>Pseudomonadota</taxon>
        <taxon>Alphaproteobacteria</taxon>
        <taxon>Hyphomicrobiales</taxon>
        <taxon>Brucellaceae</taxon>
        <taxon>Brucella/Ochrobactrum group</taxon>
        <taxon>Brucella</taxon>
    </lineage>
</organism>
<dbReference type="InterPro" id="IPR013325">
    <property type="entry name" value="RNA_pol_sigma_r2"/>
</dbReference>
<comment type="similarity">
    <text evidence="1">Belongs to the sigma-70 factor family. ECF subfamily.</text>
</comment>
<dbReference type="InterPro" id="IPR013324">
    <property type="entry name" value="RNA_pol_sigma_r3/r4-like"/>
</dbReference>
<dbReference type="InterPro" id="IPR014284">
    <property type="entry name" value="RNA_pol_sigma-70_dom"/>
</dbReference>
<dbReference type="Pfam" id="PF08281">
    <property type="entry name" value="Sigma70_r4_2"/>
    <property type="match status" value="1"/>
</dbReference>
<reference evidence="7 8" key="1">
    <citation type="submission" date="2023-07" db="EMBL/GenBank/DDBJ databases">
        <title>Sorghum-associated microbial communities from plants grown in Nebraska, USA.</title>
        <authorList>
            <person name="Schachtman D."/>
        </authorList>
    </citation>
    <scope>NUCLEOTIDE SEQUENCE [LARGE SCALE GENOMIC DNA]</scope>
    <source>
        <strain evidence="7 8">DS1730</strain>
    </source>
</reference>
<dbReference type="InterPro" id="IPR039425">
    <property type="entry name" value="RNA_pol_sigma-70-like"/>
</dbReference>
<evidence type="ECO:0000256" key="4">
    <source>
        <dbReference type="ARBA" id="ARBA00023163"/>
    </source>
</evidence>
<keyword evidence="8" id="KW-1185">Reference proteome</keyword>
<comment type="caution">
    <text evidence="7">The sequence shown here is derived from an EMBL/GenBank/DDBJ whole genome shotgun (WGS) entry which is preliminary data.</text>
</comment>
<feature type="domain" description="RNA polymerase sigma factor 70 region 4 type 2" evidence="6">
    <location>
        <begin position="89"/>
        <end position="137"/>
    </location>
</feature>
<evidence type="ECO:0000313" key="7">
    <source>
        <dbReference type="EMBL" id="MDR6434217.1"/>
    </source>
</evidence>
<protein>
    <submittedName>
        <fullName evidence="7">RNA polymerase sigma-70 factor (ECF subfamily)</fullName>
    </submittedName>
</protein>
<keyword evidence="4" id="KW-0804">Transcription</keyword>
<evidence type="ECO:0000256" key="3">
    <source>
        <dbReference type="ARBA" id="ARBA00023082"/>
    </source>
</evidence>
<evidence type="ECO:0000256" key="1">
    <source>
        <dbReference type="ARBA" id="ARBA00010641"/>
    </source>
</evidence>
<proteinExistence type="inferred from homology"/>
<dbReference type="EMBL" id="JAVDQT010000009">
    <property type="protein sequence ID" value="MDR6434217.1"/>
    <property type="molecule type" value="Genomic_DNA"/>
</dbReference>